<feature type="coiled-coil region" evidence="1">
    <location>
        <begin position="10"/>
        <end position="37"/>
    </location>
</feature>
<name>A0ABV7L4Q1_9PROT</name>
<comment type="caution">
    <text evidence="2">The sequence shown here is derived from an EMBL/GenBank/DDBJ whole genome shotgun (WGS) entry which is preliminary data.</text>
</comment>
<dbReference type="InterPro" id="IPR010287">
    <property type="entry name" value="DUF892_YciF-like"/>
</dbReference>
<dbReference type="PANTHER" id="PTHR30565">
    <property type="entry name" value="PROTEIN YCIF"/>
    <property type="match status" value="1"/>
</dbReference>
<dbReference type="EMBL" id="JBHRTR010000034">
    <property type="protein sequence ID" value="MFC3229534.1"/>
    <property type="molecule type" value="Genomic_DNA"/>
</dbReference>
<accession>A0ABV7L4Q1</accession>
<evidence type="ECO:0000256" key="1">
    <source>
        <dbReference type="SAM" id="Coils"/>
    </source>
</evidence>
<dbReference type="InterPro" id="IPR009078">
    <property type="entry name" value="Ferritin-like_SF"/>
</dbReference>
<dbReference type="RefSeq" id="WP_379903836.1">
    <property type="nucleotide sequence ID" value="NZ_JBHRTR010000034.1"/>
</dbReference>
<evidence type="ECO:0000313" key="3">
    <source>
        <dbReference type="Proteomes" id="UP001595528"/>
    </source>
</evidence>
<gene>
    <name evidence="2" type="ORF">ACFOGJ_19960</name>
</gene>
<proteinExistence type="predicted"/>
<reference evidence="3" key="1">
    <citation type="journal article" date="2019" name="Int. J. Syst. Evol. Microbiol.">
        <title>The Global Catalogue of Microorganisms (GCM) 10K type strain sequencing project: providing services to taxonomists for standard genome sequencing and annotation.</title>
        <authorList>
            <consortium name="The Broad Institute Genomics Platform"/>
            <consortium name="The Broad Institute Genome Sequencing Center for Infectious Disease"/>
            <person name="Wu L."/>
            <person name="Ma J."/>
        </authorList>
    </citation>
    <scope>NUCLEOTIDE SEQUENCE [LARGE SCALE GENOMIC DNA]</scope>
    <source>
        <strain evidence="3">KCTC 42964</strain>
    </source>
</reference>
<dbReference type="Proteomes" id="UP001595528">
    <property type="component" value="Unassembled WGS sequence"/>
</dbReference>
<sequence length="165" mass="18286">MTIENFDQMYVAELQELASAQRQLEEAHERMAQAARHPEVKALLSRHRDETKTQRERLETVLRAHRASPTAHTDQAMQALIGEADKMLDQLQGDALRDAGLVASAQKIAHYEIATFGTAAALAGQLRLPEEQRILHQCVEEERQADQALSRLAMVDLNPAAAVAG</sequence>
<dbReference type="SUPFAM" id="SSF47240">
    <property type="entry name" value="Ferritin-like"/>
    <property type="match status" value="1"/>
</dbReference>
<dbReference type="Gene3D" id="1.20.1260.10">
    <property type="match status" value="1"/>
</dbReference>
<keyword evidence="3" id="KW-1185">Reference proteome</keyword>
<dbReference type="InterPro" id="IPR047114">
    <property type="entry name" value="YciF"/>
</dbReference>
<dbReference type="Pfam" id="PF05974">
    <property type="entry name" value="DUF892"/>
    <property type="match status" value="1"/>
</dbReference>
<evidence type="ECO:0000313" key="2">
    <source>
        <dbReference type="EMBL" id="MFC3229534.1"/>
    </source>
</evidence>
<organism evidence="2 3">
    <name type="scientific">Marinibaculum pumilum</name>
    <dbReference type="NCBI Taxonomy" id="1766165"/>
    <lineage>
        <taxon>Bacteria</taxon>
        <taxon>Pseudomonadati</taxon>
        <taxon>Pseudomonadota</taxon>
        <taxon>Alphaproteobacteria</taxon>
        <taxon>Rhodospirillales</taxon>
        <taxon>Rhodospirillaceae</taxon>
        <taxon>Marinibaculum</taxon>
    </lineage>
</organism>
<keyword evidence="1" id="KW-0175">Coiled coil</keyword>
<dbReference type="PANTHER" id="PTHR30565:SF9">
    <property type="entry name" value="PROTEIN YCIF"/>
    <property type="match status" value="1"/>
</dbReference>
<protein>
    <submittedName>
        <fullName evidence="2">Ferritin-like domain-containing protein</fullName>
    </submittedName>
</protein>
<dbReference type="InterPro" id="IPR012347">
    <property type="entry name" value="Ferritin-like"/>
</dbReference>